<keyword evidence="5 11" id="KW-0545">Nucleotide biosynthesis</keyword>
<keyword evidence="4 11" id="KW-0808">Transferase</keyword>
<dbReference type="InterPro" id="IPR039430">
    <property type="entry name" value="Thymidylate_kin-like_dom"/>
</dbReference>
<evidence type="ECO:0000256" key="9">
    <source>
        <dbReference type="ARBA" id="ARBA00048743"/>
    </source>
</evidence>
<organism evidence="13 14">
    <name type="scientific">Chthonomonas calidirosea (strain DSM 23976 / ICMP 18418 / T49)</name>
    <dbReference type="NCBI Taxonomy" id="1303518"/>
    <lineage>
        <taxon>Bacteria</taxon>
        <taxon>Bacillati</taxon>
        <taxon>Armatimonadota</taxon>
        <taxon>Chthonomonadia</taxon>
        <taxon>Chthonomonadales</taxon>
        <taxon>Chthonomonadaceae</taxon>
        <taxon>Chthonomonas</taxon>
    </lineage>
</organism>
<dbReference type="Pfam" id="PF02223">
    <property type="entry name" value="Thymidylate_kin"/>
    <property type="match status" value="1"/>
</dbReference>
<dbReference type="STRING" id="454171.CP488_01974"/>
<dbReference type="HOGENOM" id="CLU_049131_0_2_0"/>
<comment type="similarity">
    <text evidence="1 11">Belongs to the thymidylate kinase family.</text>
</comment>
<dbReference type="PANTHER" id="PTHR10344:SF4">
    <property type="entry name" value="UMP-CMP KINASE 2, MITOCHONDRIAL"/>
    <property type="match status" value="1"/>
</dbReference>
<dbReference type="FunCoup" id="S0EZL9">
    <property type="interactions" value="298"/>
</dbReference>
<keyword evidence="8 11" id="KW-0067">ATP-binding</keyword>
<dbReference type="Gene3D" id="3.40.50.300">
    <property type="entry name" value="P-loop containing nucleotide triphosphate hydrolases"/>
    <property type="match status" value="1"/>
</dbReference>
<evidence type="ECO:0000256" key="1">
    <source>
        <dbReference type="ARBA" id="ARBA00009776"/>
    </source>
</evidence>
<dbReference type="KEGG" id="ccz:CCALI_02116"/>
<accession>S0EZL9</accession>
<dbReference type="OrthoDB" id="9774907at2"/>
<evidence type="ECO:0000256" key="10">
    <source>
        <dbReference type="ARBA" id="ARBA00057735"/>
    </source>
</evidence>
<evidence type="ECO:0000256" key="6">
    <source>
        <dbReference type="ARBA" id="ARBA00022741"/>
    </source>
</evidence>
<name>S0EZL9_CHTCT</name>
<evidence type="ECO:0000256" key="3">
    <source>
        <dbReference type="ARBA" id="ARBA00017144"/>
    </source>
</evidence>
<keyword evidence="6 11" id="KW-0547">Nucleotide-binding</keyword>
<dbReference type="GO" id="GO:0005829">
    <property type="term" value="C:cytosol"/>
    <property type="evidence" value="ECO:0007669"/>
    <property type="project" value="TreeGrafter"/>
</dbReference>
<dbReference type="PROSITE" id="PS01331">
    <property type="entry name" value="THYMIDYLATE_KINASE"/>
    <property type="match status" value="1"/>
</dbReference>
<feature type="domain" description="Thymidylate kinase-like" evidence="12">
    <location>
        <begin position="10"/>
        <end position="193"/>
    </location>
</feature>
<dbReference type="FunFam" id="3.40.50.300:FF:000225">
    <property type="entry name" value="Thymidylate kinase"/>
    <property type="match status" value="1"/>
</dbReference>
<dbReference type="EMBL" id="HF951689">
    <property type="protein sequence ID" value="CCW35923.1"/>
    <property type="molecule type" value="Genomic_DNA"/>
</dbReference>
<keyword evidence="14" id="KW-1185">Reference proteome</keyword>
<evidence type="ECO:0000256" key="8">
    <source>
        <dbReference type="ARBA" id="ARBA00022840"/>
    </source>
</evidence>
<dbReference type="RefSeq" id="WP_016483446.1">
    <property type="nucleotide sequence ID" value="NC_021487.1"/>
</dbReference>
<dbReference type="InParanoid" id="S0EZL9"/>
<dbReference type="SUPFAM" id="SSF52540">
    <property type="entry name" value="P-loop containing nucleoside triphosphate hydrolases"/>
    <property type="match status" value="1"/>
</dbReference>
<evidence type="ECO:0000313" key="13">
    <source>
        <dbReference type="EMBL" id="CCW35923.1"/>
    </source>
</evidence>
<protein>
    <recommendedName>
        <fullName evidence="3 11">Thymidylate kinase</fullName>
        <ecNumber evidence="2 11">2.7.4.9</ecNumber>
    </recommendedName>
    <alternativeName>
        <fullName evidence="11">dTMP kinase</fullName>
    </alternativeName>
</protein>
<dbReference type="GO" id="GO:0006235">
    <property type="term" value="P:dTTP biosynthetic process"/>
    <property type="evidence" value="ECO:0007669"/>
    <property type="project" value="UniProtKB-UniRule"/>
</dbReference>
<evidence type="ECO:0000256" key="2">
    <source>
        <dbReference type="ARBA" id="ARBA00012980"/>
    </source>
</evidence>
<dbReference type="NCBIfam" id="TIGR00041">
    <property type="entry name" value="DTMP_kinase"/>
    <property type="match status" value="1"/>
</dbReference>
<evidence type="ECO:0000256" key="11">
    <source>
        <dbReference type="HAMAP-Rule" id="MF_00165"/>
    </source>
</evidence>
<dbReference type="EC" id="2.7.4.9" evidence="2 11"/>
<dbReference type="PANTHER" id="PTHR10344">
    <property type="entry name" value="THYMIDYLATE KINASE"/>
    <property type="match status" value="1"/>
</dbReference>
<evidence type="ECO:0000256" key="5">
    <source>
        <dbReference type="ARBA" id="ARBA00022727"/>
    </source>
</evidence>
<feature type="binding site" evidence="11">
    <location>
        <begin position="12"/>
        <end position="19"/>
    </location>
    <ligand>
        <name>ATP</name>
        <dbReference type="ChEBI" id="CHEBI:30616"/>
    </ligand>
</feature>
<dbReference type="PATRIC" id="fig|1303518.3.peg.2190"/>
<comment type="catalytic activity">
    <reaction evidence="9 11">
        <text>dTMP + ATP = dTDP + ADP</text>
        <dbReference type="Rhea" id="RHEA:13517"/>
        <dbReference type="ChEBI" id="CHEBI:30616"/>
        <dbReference type="ChEBI" id="CHEBI:58369"/>
        <dbReference type="ChEBI" id="CHEBI:63528"/>
        <dbReference type="ChEBI" id="CHEBI:456216"/>
        <dbReference type="EC" id="2.7.4.9"/>
    </reaction>
</comment>
<dbReference type="InterPro" id="IPR018094">
    <property type="entry name" value="Thymidylate_kinase"/>
</dbReference>
<dbReference type="CDD" id="cd01672">
    <property type="entry name" value="TMPK"/>
    <property type="match status" value="1"/>
</dbReference>
<evidence type="ECO:0000259" key="12">
    <source>
        <dbReference type="Pfam" id="PF02223"/>
    </source>
</evidence>
<dbReference type="GO" id="GO:0004798">
    <property type="term" value="F:dTMP kinase activity"/>
    <property type="evidence" value="ECO:0007669"/>
    <property type="project" value="UniProtKB-UniRule"/>
</dbReference>
<dbReference type="Proteomes" id="UP000014227">
    <property type="component" value="Chromosome I"/>
</dbReference>
<dbReference type="GO" id="GO:0006233">
    <property type="term" value="P:dTDP biosynthetic process"/>
    <property type="evidence" value="ECO:0007669"/>
    <property type="project" value="InterPro"/>
</dbReference>
<proteinExistence type="inferred from homology"/>
<dbReference type="InterPro" id="IPR027417">
    <property type="entry name" value="P-loop_NTPase"/>
</dbReference>
<dbReference type="HAMAP" id="MF_00165">
    <property type="entry name" value="Thymidylate_kinase"/>
    <property type="match status" value="1"/>
</dbReference>
<dbReference type="AlphaFoldDB" id="S0EZL9"/>
<reference evidence="14" key="1">
    <citation type="submission" date="2013-03" db="EMBL/GenBank/DDBJ databases">
        <title>Genome sequence of Chthonomonas calidirosea, the first sequenced genome from the Armatimonadetes phylum (formally candidate division OP10).</title>
        <authorList>
            <person name="Lee K.C.Y."/>
            <person name="Morgan X.C."/>
            <person name="Dunfield P.F."/>
            <person name="Tamas I."/>
            <person name="Houghton K.M."/>
            <person name="Vyssotski M."/>
            <person name="Ryan J.L.J."/>
            <person name="Lagutin K."/>
            <person name="McDonald I.R."/>
            <person name="Stott M.B."/>
        </authorList>
    </citation>
    <scope>NUCLEOTIDE SEQUENCE [LARGE SCALE GENOMIC DNA]</scope>
    <source>
        <strain evidence="14">DSM 23976 / ICMP 18418 / T49</strain>
    </source>
</reference>
<comment type="function">
    <text evidence="10 11">Phosphorylation of dTMP to form dTDP in both de novo and salvage pathways of dTTP synthesis.</text>
</comment>
<sequence>MLSNGRLITFEGIDGAGKSTQLSLLRQVLQQKGYEVLVTREPGGDAVGEEVRRLLLQQCMVPRAELLLFLASRAQNTEVVIRPALASGIIVLCDRYIDSSVAYQGYGRDLHPETIEQLNNFATNSLVPDLTILLDLPPEIGLERQTQKNRMEEAGLTFLQRVREGYLLLAQKYPERIRTLDARRPPEEIHREVCTLVFELLAGRTMETRGSKV</sequence>
<dbReference type="eggNOG" id="COG0125">
    <property type="taxonomic scope" value="Bacteria"/>
</dbReference>
<evidence type="ECO:0000256" key="7">
    <source>
        <dbReference type="ARBA" id="ARBA00022777"/>
    </source>
</evidence>
<evidence type="ECO:0000313" key="14">
    <source>
        <dbReference type="Proteomes" id="UP000014227"/>
    </source>
</evidence>
<dbReference type="InterPro" id="IPR018095">
    <property type="entry name" value="Thymidylate_kin_CS"/>
</dbReference>
<dbReference type="GO" id="GO:0006227">
    <property type="term" value="P:dUDP biosynthetic process"/>
    <property type="evidence" value="ECO:0007669"/>
    <property type="project" value="TreeGrafter"/>
</dbReference>
<dbReference type="GO" id="GO:0005524">
    <property type="term" value="F:ATP binding"/>
    <property type="evidence" value="ECO:0007669"/>
    <property type="project" value="UniProtKB-UniRule"/>
</dbReference>
<gene>
    <name evidence="11" type="primary">tmk</name>
    <name evidence="13" type="ORF">CCALI_02116</name>
</gene>
<evidence type="ECO:0000256" key="4">
    <source>
        <dbReference type="ARBA" id="ARBA00022679"/>
    </source>
</evidence>
<keyword evidence="7 11" id="KW-0418">Kinase</keyword>